<evidence type="ECO:0000256" key="1">
    <source>
        <dbReference type="ARBA" id="ARBA00001971"/>
    </source>
</evidence>
<dbReference type="InterPro" id="IPR001128">
    <property type="entry name" value="Cyt_P450"/>
</dbReference>
<evidence type="ECO:0000256" key="7">
    <source>
        <dbReference type="ARBA" id="ARBA00022723"/>
    </source>
</evidence>
<feature type="binding site" description="axial binding residue" evidence="15">
    <location>
        <position position="76"/>
    </location>
    <ligand>
        <name>heme</name>
        <dbReference type="ChEBI" id="CHEBI:30413"/>
    </ligand>
    <ligandPart>
        <name>Fe</name>
        <dbReference type="ChEBI" id="CHEBI:18248"/>
    </ligandPart>
</feature>
<dbReference type="Pfam" id="PF00067">
    <property type="entry name" value="p450"/>
    <property type="match status" value="1"/>
</dbReference>
<evidence type="ECO:0000256" key="8">
    <source>
        <dbReference type="ARBA" id="ARBA00022824"/>
    </source>
</evidence>
<dbReference type="InterPro" id="IPR002401">
    <property type="entry name" value="Cyt_P450_E_grp-I"/>
</dbReference>
<dbReference type="GO" id="GO:0020037">
    <property type="term" value="F:heme binding"/>
    <property type="evidence" value="ECO:0007669"/>
    <property type="project" value="InterPro"/>
</dbReference>
<keyword evidence="11 15" id="KW-0408">Iron</keyword>
<dbReference type="RefSeq" id="XP_013177589.1">
    <property type="nucleotide sequence ID" value="XM_013322135.1"/>
</dbReference>
<dbReference type="GO" id="GO:0005789">
    <property type="term" value="C:endoplasmic reticulum membrane"/>
    <property type="evidence" value="ECO:0007669"/>
    <property type="project" value="UniProtKB-SubCell"/>
</dbReference>
<comment type="similarity">
    <text evidence="4 16">Belongs to the cytochrome P450 family.</text>
</comment>
<dbReference type="SUPFAM" id="SSF48264">
    <property type="entry name" value="Cytochrome P450"/>
    <property type="match status" value="1"/>
</dbReference>
<dbReference type="CTD" id="101743305"/>
<evidence type="ECO:0000256" key="4">
    <source>
        <dbReference type="ARBA" id="ARBA00010617"/>
    </source>
</evidence>
<proteinExistence type="inferred from homology"/>
<keyword evidence="10 16" id="KW-0560">Oxidoreductase</keyword>
<dbReference type="GO" id="GO:0016712">
    <property type="term" value="F:oxidoreductase activity, acting on paired donors, with incorporation or reduction of molecular oxygen, reduced flavin or flavoprotein as one donor, and incorporation of one atom of oxygen"/>
    <property type="evidence" value="ECO:0007669"/>
    <property type="project" value="UniProtKB-EC"/>
</dbReference>
<keyword evidence="12 16" id="KW-0503">Monooxygenase</keyword>
<dbReference type="PANTHER" id="PTHR24292">
    <property type="entry name" value="CYTOCHROME P450"/>
    <property type="match status" value="1"/>
</dbReference>
<evidence type="ECO:0000256" key="11">
    <source>
        <dbReference type="ARBA" id="ARBA00023004"/>
    </source>
</evidence>
<dbReference type="Proteomes" id="UP000694872">
    <property type="component" value="Unplaced"/>
</dbReference>
<dbReference type="PRINTS" id="PR00463">
    <property type="entry name" value="EP450I"/>
</dbReference>
<evidence type="ECO:0000256" key="14">
    <source>
        <dbReference type="ARBA" id="ARBA00047827"/>
    </source>
</evidence>
<name>A0AAJ6ZRB0_PAPXU</name>
<evidence type="ECO:0000256" key="16">
    <source>
        <dbReference type="RuleBase" id="RU000461"/>
    </source>
</evidence>
<evidence type="ECO:0000256" key="2">
    <source>
        <dbReference type="ARBA" id="ARBA00004174"/>
    </source>
</evidence>
<dbReference type="KEGG" id="pxu:106125049"/>
<keyword evidence="9" id="KW-0492">Microsome</keyword>
<evidence type="ECO:0000313" key="17">
    <source>
        <dbReference type="RefSeq" id="XP_013177589.1"/>
    </source>
</evidence>
<dbReference type="EC" id="1.14.14.1" evidence="5"/>
<evidence type="ECO:0000256" key="6">
    <source>
        <dbReference type="ARBA" id="ARBA00022617"/>
    </source>
</evidence>
<dbReference type="Gene3D" id="1.10.630.10">
    <property type="entry name" value="Cytochrome P450"/>
    <property type="match status" value="1"/>
</dbReference>
<keyword evidence="13" id="KW-0472">Membrane</keyword>
<sequence length="134" mass="15258">SLGVLNRTCARRYKIPDLNVTIDPGVKIVIPAQAIQMDEKYFDNPNEFRPERFSPDEEKKLNQYMYMPFGRGPRACIGTRLGEMQSLAGLAAVLHKFRVEPSQLTRRDLKVNQWMNVVQGVIGGIPLKLTLRNT</sequence>
<dbReference type="InterPro" id="IPR036396">
    <property type="entry name" value="Cyt_P450_sf"/>
</dbReference>
<comment type="catalytic activity">
    <reaction evidence="14">
        <text>an organic molecule + reduced [NADPH--hemoprotein reductase] + O2 = an alcohol + oxidized [NADPH--hemoprotein reductase] + H2O + H(+)</text>
        <dbReference type="Rhea" id="RHEA:17149"/>
        <dbReference type="Rhea" id="RHEA-COMP:11964"/>
        <dbReference type="Rhea" id="RHEA-COMP:11965"/>
        <dbReference type="ChEBI" id="CHEBI:15377"/>
        <dbReference type="ChEBI" id="CHEBI:15378"/>
        <dbReference type="ChEBI" id="CHEBI:15379"/>
        <dbReference type="ChEBI" id="CHEBI:30879"/>
        <dbReference type="ChEBI" id="CHEBI:57618"/>
        <dbReference type="ChEBI" id="CHEBI:58210"/>
        <dbReference type="ChEBI" id="CHEBI:142491"/>
        <dbReference type="EC" id="1.14.14.1"/>
    </reaction>
</comment>
<evidence type="ECO:0000256" key="5">
    <source>
        <dbReference type="ARBA" id="ARBA00012109"/>
    </source>
</evidence>
<dbReference type="InterPro" id="IPR050476">
    <property type="entry name" value="Insect_CytP450_Detox"/>
</dbReference>
<evidence type="ECO:0000256" key="10">
    <source>
        <dbReference type="ARBA" id="ARBA00023002"/>
    </source>
</evidence>
<evidence type="ECO:0000256" key="3">
    <source>
        <dbReference type="ARBA" id="ARBA00004406"/>
    </source>
</evidence>
<gene>
    <name evidence="17" type="primary">LOC106125049</name>
</gene>
<evidence type="ECO:0000256" key="15">
    <source>
        <dbReference type="PIRSR" id="PIRSR602401-1"/>
    </source>
</evidence>
<keyword evidence="7 15" id="KW-0479">Metal-binding</keyword>
<evidence type="ECO:0000256" key="9">
    <source>
        <dbReference type="ARBA" id="ARBA00022848"/>
    </source>
</evidence>
<dbReference type="AlphaFoldDB" id="A0AAJ6ZRB0"/>
<feature type="non-terminal residue" evidence="17">
    <location>
        <position position="1"/>
    </location>
</feature>
<comment type="cofactor">
    <cofactor evidence="1 15">
        <name>heme</name>
        <dbReference type="ChEBI" id="CHEBI:30413"/>
    </cofactor>
</comment>
<protein>
    <recommendedName>
        <fullName evidence="5">unspecific monooxygenase</fullName>
        <ecNumber evidence="5">1.14.14.1</ecNumber>
    </recommendedName>
</protein>
<dbReference type="GO" id="GO:0005506">
    <property type="term" value="F:iron ion binding"/>
    <property type="evidence" value="ECO:0007669"/>
    <property type="project" value="InterPro"/>
</dbReference>
<keyword evidence="8" id="KW-0256">Endoplasmic reticulum</keyword>
<dbReference type="PROSITE" id="PS00086">
    <property type="entry name" value="CYTOCHROME_P450"/>
    <property type="match status" value="1"/>
</dbReference>
<organism evidence="17">
    <name type="scientific">Papilio xuthus</name>
    <name type="common">Asian swallowtail butterfly</name>
    <dbReference type="NCBI Taxonomy" id="66420"/>
    <lineage>
        <taxon>Eukaryota</taxon>
        <taxon>Metazoa</taxon>
        <taxon>Ecdysozoa</taxon>
        <taxon>Arthropoda</taxon>
        <taxon>Hexapoda</taxon>
        <taxon>Insecta</taxon>
        <taxon>Pterygota</taxon>
        <taxon>Neoptera</taxon>
        <taxon>Endopterygota</taxon>
        <taxon>Lepidoptera</taxon>
        <taxon>Glossata</taxon>
        <taxon>Ditrysia</taxon>
        <taxon>Papilionoidea</taxon>
        <taxon>Papilionidae</taxon>
        <taxon>Papilioninae</taxon>
        <taxon>Papilio</taxon>
    </lineage>
</organism>
<keyword evidence="6 15" id="KW-0349">Heme</keyword>
<evidence type="ECO:0000256" key="13">
    <source>
        <dbReference type="ARBA" id="ARBA00023136"/>
    </source>
</evidence>
<reference evidence="17" key="1">
    <citation type="submission" date="2025-08" db="UniProtKB">
        <authorList>
            <consortium name="RefSeq"/>
        </authorList>
    </citation>
    <scope>IDENTIFICATION</scope>
</reference>
<dbReference type="InterPro" id="IPR017972">
    <property type="entry name" value="Cyt_P450_CS"/>
</dbReference>
<accession>A0AAJ6ZRB0</accession>
<comment type="subcellular location">
    <subcellularLocation>
        <location evidence="3">Endoplasmic reticulum membrane</location>
        <topology evidence="3">Peripheral membrane protein</topology>
    </subcellularLocation>
    <subcellularLocation>
        <location evidence="2">Microsome membrane</location>
        <topology evidence="2">Peripheral membrane protein</topology>
    </subcellularLocation>
</comment>
<evidence type="ECO:0000256" key="12">
    <source>
        <dbReference type="ARBA" id="ARBA00023033"/>
    </source>
</evidence>
<dbReference type="GeneID" id="106125049"/>
<dbReference type="PANTHER" id="PTHR24292:SF100">
    <property type="entry name" value="CYTOCHROME P450 6A16, ISOFORM B-RELATED"/>
    <property type="match status" value="1"/>
</dbReference>